<comment type="caution">
    <text evidence="1">The sequence shown here is derived from an EMBL/GenBank/DDBJ whole genome shotgun (WGS) entry which is preliminary data.</text>
</comment>
<dbReference type="Proteomes" id="UP000243975">
    <property type="component" value="Unassembled WGS sequence"/>
</dbReference>
<sequence>MQSSFCIHS</sequence>
<keyword evidence="2" id="KW-1185">Reference proteome</keyword>
<evidence type="ECO:0000313" key="1">
    <source>
        <dbReference type="EMBL" id="KVH99433.1"/>
    </source>
</evidence>
<evidence type="ECO:0000313" key="2">
    <source>
        <dbReference type="Proteomes" id="UP000243975"/>
    </source>
</evidence>
<reference evidence="1 2" key="1">
    <citation type="journal article" date="2016" name="Sci. Rep.">
        <title>The genome sequence of the outbreeding globe artichoke constructed de novo incorporating a phase-aware low-pass sequencing strategy of F1 progeny.</title>
        <authorList>
            <person name="Scaglione D."/>
            <person name="Reyes-Chin-Wo S."/>
            <person name="Acquadro A."/>
            <person name="Froenicke L."/>
            <person name="Portis E."/>
            <person name="Beitel C."/>
            <person name="Tirone M."/>
            <person name="Mauro R."/>
            <person name="Lo Monaco A."/>
            <person name="Mauromicale G."/>
            <person name="Faccioli P."/>
            <person name="Cattivelli L."/>
            <person name="Rieseberg L."/>
            <person name="Michelmore R."/>
            <person name="Lanteri S."/>
        </authorList>
    </citation>
    <scope>NUCLEOTIDE SEQUENCE [LARGE SCALE GENOMIC DNA]</scope>
    <source>
        <strain evidence="1">2C</strain>
    </source>
</reference>
<accession>A0A103XYW5</accession>
<organism evidence="1 2">
    <name type="scientific">Cynara cardunculus var. scolymus</name>
    <name type="common">Globe artichoke</name>
    <name type="synonym">Cynara scolymus</name>
    <dbReference type="NCBI Taxonomy" id="59895"/>
    <lineage>
        <taxon>Eukaryota</taxon>
        <taxon>Viridiplantae</taxon>
        <taxon>Streptophyta</taxon>
        <taxon>Embryophyta</taxon>
        <taxon>Tracheophyta</taxon>
        <taxon>Spermatophyta</taxon>
        <taxon>Magnoliopsida</taxon>
        <taxon>eudicotyledons</taxon>
        <taxon>Gunneridae</taxon>
        <taxon>Pentapetalae</taxon>
        <taxon>asterids</taxon>
        <taxon>campanulids</taxon>
        <taxon>Asterales</taxon>
        <taxon>Asteraceae</taxon>
        <taxon>Carduoideae</taxon>
        <taxon>Cardueae</taxon>
        <taxon>Carduinae</taxon>
        <taxon>Cynara</taxon>
    </lineage>
</organism>
<protein>
    <submittedName>
        <fullName evidence="1">Uncharacterized protein</fullName>
    </submittedName>
</protein>
<gene>
    <name evidence="1" type="ORF">Ccrd_022332</name>
</gene>
<proteinExistence type="predicted"/>
<dbReference type="EMBL" id="LEKV01003552">
    <property type="protein sequence ID" value="KVH99433.1"/>
    <property type="molecule type" value="Genomic_DNA"/>
</dbReference>
<name>A0A103XYW5_CYNCS</name>